<keyword evidence="1" id="KW-0812">Transmembrane</keyword>
<reference evidence="4" key="1">
    <citation type="submission" date="2011-02" db="EMBL/GenBank/DDBJ databases">
        <title>The complete genome of Planctomyces brasiliensis DSM 5305.</title>
        <authorList>
            <person name="Lucas S."/>
            <person name="Copeland A."/>
            <person name="Lapidus A."/>
            <person name="Bruce D."/>
            <person name="Goodwin L."/>
            <person name="Pitluck S."/>
            <person name="Kyrpides N."/>
            <person name="Mavromatis K."/>
            <person name="Pagani I."/>
            <person name="Ivanova N."/>
            <person name="Ovchinnikova G."/>
            <person name="Lu M."/>
            <person name="Detter J.C."/>
            <person name="Han C."/>
            <person name="Land M."/>
            <person name="Hauser L."/>
            <person name="Markowitz V."/>
            <person name="Cheng J.-F."/>
            <person name="Hugenholtz P."/>
            <person name="Woyke T."/>
            <person name="Wu D."/>
            <person name="Tindall B."/>
            <person name="Pomrenke H.G."/>
            <person name="Brambilla E."/>
            <person name="Klenk H.-P."/>
            <person name="Eisen J.A."/>
        </authorList>
    </citation>
    <scope>NUCLEOTIDE SEQUENCE [LARGE SCALE GENOMIC DNA]</scope>
    <source>
        <strain evidence="4">ATCC 49424 / DSM 5305 / JCM 21570 / NBRC 103401 / IFAM 1448</strain>
    </source>
</reference>
<keyword evidence="1" id="KW-0472">Membrane</keyword>
<protein>
    <recommendedName>
        <fullName evidence="5">Branched-chain amino acid aminotransferase</fullName>
    </recommendedName>
</protein>
<dbReference type="KEGG" id="pbs:Plabr_0283"/>
<dbReference type="KEGG" id="pbs:Plabr_1042"/>
<organism evidence="3 4">
    <name type="scientific">Rubinisphaera brasiliensis (strain ATCC 49424 / DSM 5305 / JCM 21570 / IAM 15109 / NBRC 103401 / IFAM 1448)</name>
    <name type="common">Planctomyces brasiliensis</name>
    <dbReference type="NCBI Taxonomy" id="756272"/>
    <lineage>
        <taxon>Bacteria</taxon>
        <taxon>Pseudomonadati</taxon>
        <taxon>Planctomycetota</taxon>
        <taxon>Planctomycetia</taxon>
        <taxon>Planctomycetales</taxon>
        <taxon>Planctomycetaceae</taxon>
        <taxon>Rubinisphaera</taxon>
    </lineage>
</organism>
<name>F0SJX4_RUBBR</name>
<proteinExistence type="predicted"/>
<sequence length="101" mass="10896">MSLLMSLYNDEAGFIVSAELVLVATIGVLGLLVGLSEIAWGLNEEMEDVGAAFGSVNQSYAYRGTAGCKGYIAGSHFEDEYDECDSQFNLSCDIYAEPESY</sequence>
<evidence type="ECO:0008006" key="5">
    <source>
        <dbReference type="Google" id="ProtNLM"/>
    </source>
</evidence>
<keyword evidence="1" id="KW-1133">Transmembrane helix</keyword>
<feature type="transmembrane region" description="Helical" evidence="1">
    <location>
        <begin position="12"/>
        <end position="35"/>
    </location>
</feature>
<dbReference type="AlphaFoldDB" id="F0SJX4"/>
<dbReference type="RefSeq" id="WP_013626656.1">
    <property type="nucleotide sequence ID" value="NC_015174.1"/>
</dbReference>
<evidence type="ECO:0000313" key="4">
    <source>
        <dbReference type="Proteomes" id="UP000006860"/>
    </source>
</evidence>
<evidence type="ECO:0000313" key="2">
    <source>
        <dbReference type="EMBL" id="ADY57912.1"/>
    </source>
</evidence>
<dbReference type="OrthoDB" id="278295at2"/>
<accession>F0SJX4</accession>
<gene>
    <name evidence="2" type="ordered locus">Plabr_0283</name>
    <name evidence="3" type="ordered locus">Plabr_1042</name>
</gene>
<dbReference type="Proteomes" id="UP000006860">
    <property type="component" value="Chromosome"/>
</dbReference>
<evidence type="ECO:0000256" key="1">
    <source>
        <dbReference type="SAM" id="Phobius"/>
    </source>
</evidence>
<keyword evidence="4" id="KW-1185">Reference proteome</keyword>
<dbReference type="EMBL" id="CP002546">
    <property type="protein sequence ID" value="ADY57912.1"/>
    <property type="molecule type" value="Genomic_DNA"/>
</dbReference>
<dbReference type="HOGENOM" id="CLU_145243_1_0_0"/>
<evidence type="ECO:0000313" key="3">
    <source>
        <dbReference type="EMBL" id="ADY58663.1"/>
    </source>
</evidence>
<dbReference type="EMBL" id="CP002546">
    <property type="protein sequence ID" value="ADY58663.1"/>
    <property type="molecule type" value="Genomic_DNA"/>
</dbReference>